<dbReference type="InterPro" id="IPR015300">
    <property type="entry name" value="DNA-bd_pseudobarrel_sf"/>
</dbReference>
<evidence type="ECO:0000256" key="5">
    <source>
        <dbReference type="ARBA" id="ARBA00023242"/>
    </source>
</evidence>
<organism evidence="7">
    <name type="scientific">Fagus sylvatica</name>
    <name type="common">Beechnut</name>
    <dbReference type="NCBI Taxonomy" id="28930"/>
    <lineage>
        <taxon>Eukaryota</taxon>
        <taxon>Viridiplantae</taxon>
        <taxon>Streptophyta</taxon>
        <taxon>Embryophyta</taxon>
        <taxon>Tracheophyta</taxon>
        <taxon>Spermatophyta</taxon>
        <taxon>Magnoliopsida</taxon>
        <taxon>eudicotyledons</taxon>
        <taxon>Gunneridae</taxon>
        <taxon>Pentapetalae</taxon>
        <taxon>rosids</taxon>
        <taxon>fabids</taxon>
        <taxon>Fagales</taxon>
        <taxon>Fagaceae</taxon>
        <taxon>Fagus</taxon>
    </lineage>
</organism>
<evidence type="ECO:0008006" key="8">
    <source>
        <dbReference type="Google" id="ProtNLM"/>
    </source>
</evidence>
<evidence type="ECO:0000256" key="1">
    <source>
        <dbReference type="ARBA" id="ARBA00004123"/>
    </source>
</evidence>
<comment type="subcellular location">
    <subcellularLocation>
        <location evidence="1">Nucleus</location>
    </subcellularLocation>
</comment>
<proteinExistence type="predicted"/>
<sequence length="265" mass="31090">MVTLEDLRGDSPAFNGSFNKIRDKARAIAKNEDEVDTLMTQRILKNFFKFNAKKARERRQRLLEKERTKKTVVKFIRTKKPDAFTTVTTMPKSKRCFSEIDNNDEQPKEVKEQSKKRRGMELRMIPDMPPEFKDKIMELKGSDVNLVIQKVLFDTDLSSHQDRLAIPSRQMKAEFLTEEEQVKLDEKEEDGKRCKGIEVPLIEPSLENSSIKLKKWKLGHNNTYVLSSPWKHVVERNKFMSGDIIQLWSFRVHQKPHFALVKIDN</sequence>
<keyword evidence="2" id="KW-0805">Transcription regulation</keyword>
<dbReference type="PANTHER" id="PTHR31541">
    <property type="entry name" value="B3 DOMAIN PLANT PROTEIN-RELATED"/>
    <property type="match status" value="1"/>
</dbReference>
<keyword evidence="4" id="KW-0804">Transcription</keyword>
<dbReference type="PANTHER" id="PTHR31541:SF25">
    <property type="entry name" value="GAMMA-GLIADIN B"/>
    <property type="match status" value="1"/>
</dbReference>
<dbReference type="Pfam" id="PF03754">
    <property type="entry name" value="At2g31720-like"/>
    <property type="match status" value="1"/>
</dbReference>
<accession>A0A2N9GQC1</accession>
<evidence type="ECO:0000256" key="2">
    <source>
        <dbReference type="ARBA" id="ARBA00023015"/>
    </source>
</evidence>
<dbReference type="InterPro" id="IPR005508">
    <property type="entry name" value="At2g31720-like"/>
</dbReference>
<name>A0A2N9GQC1_FAGSY</name>
<evidence type="ECO:0000256" key="3">
    <source>
        <dbReference type="ARBA" id="ARBA00023125"/>
    </source>
</evidence>
<feature type="region of interest" description="Disordered" evidence="6">
    <location>
        <begin position="98"/>
        <end position="118"/>
    </location>
</feature>
<dbReference type="EMBL" id="OIVN01002201">
    <property type="protein sequence ID" value="SPD01434.1"/>
    <property type="molecule type" value="Genomic_DNA"/>
</dbReference>
<keyword evidence="3" id="KW-0238">DNA-binding</keyword>
<dbReference type="GO" id="GO:0003677">
    <property type="term" value="F:DNA binding"/>
    <property type="evidence" value="ECO:0007669"/>
    <property type="project" value="UniProtKB-KW"/>
</dbReference>
<dbReference type="Gene3D" id="2.40.330.10">
    <property type="entry name" value="DNA-binding pseudobarrel domain"/>
    <property type="match status" value="1"/>
</dbReference>
<gene>
    <name evidence="7" type="ORF">FSB_LOCUS29316</name>
</gene>
<evidence type="ECO:0000256" key="6">
    <source>
        <dbReference type="SAM" id="MobiDB-lite"/>
    </source>
</evidence>
<dbReference type="SUPFAM" id="SSF101936">
    <property type="entry name" value="DNA-binding pseudobarrel domain"/>
    <property type="match status" value="1"/>
</dbReference>
<keyword evidence="5" id="KW-0539">Nucleus</keyword>
<dbReference type="AlphaFoldDB" id="A0A2N9GQC1"/>
<protein>
    <recommendedName>
        <fullName evidence="8">TF-B3 domain-containing protein</fullName>
    </recommendedName>
</protein>
<dbReference type="GO" id="GO:0005634">
    <property type="term" value="C:nucleus"/>
    <property type="evidence" value="ECO:0007669"/>
    <property type="project" value="UniProtKB-SubCell"/>
</dbReference>
<reference evidence="7" key="1">
    <citation type="submission" date="2018-02" db="EMBL/GenBank/DDBJ databases">
        <authorList>
            <person name="Cohen D.B."/>
            <person name="Kent A.D."/>
        </authorList>
    </citation>
    <scope>NUCLEOTIDE SEQUENCE</scope>
</reference>
<evidence type="ECO:0000256" key="4">
    <source>
        <dbReference type="ARBA" id="ARBA00023163"/>
    </source>
</evidence>
<evidence type="ECO:0000313" key="7">
    <source>
        <dbReference type="EMBL" id="SPD01434.1"/>
    </source>
</evidence>